<evidence type="ECO:0000313" key="3">
    <source>
        <dbReference type="Proteomes" id="UP001177023"/>
    </source>
</evidence>
<dbReference type="AlphaFoldDB" id="A0AA36DAG1"/>
<feature type="non-terminal residue" evidence="2">
    <location>
        <position position="66"/>
    </location>
</feature>
<dbReference type="EMBL" id="CATQJA010002665">
    <property type="protein sequence ID" value="CAJ0583692.1"/>
    <property type="molecule type" value="Genomic_DNA"/>
</dbReference>
<evidence type="ECO:0000256" key="1">
    <source>
        <dbReference type="SAM" id="MobiDB-lite"/>
    </source>
</evidence>
<gene>
    <name evidence="2" type="ORF">MSPICULIGERA_LOCUS21763</name>
</gene>
<reference evidence="2" key="1">
    <citation type="submission" date="2023-06" db="EMBL/GenBank/DDBJ databases">
        <authorList>
            <person name="Delattre M."/>
        </authorList>
    </citation>
    <scope>NUCLEOTIDE SEQUENCE</scope>
    <source>
        <strain evidence="2">AF72</strain>
    </source>
</reference>
<name>A0AA36DAG1_9BILA</name>
<evidence type="ECO:0000313" key="2">
    <source>
        <dbReference type="EMBL" id="CAJ0583692.1"/>
    </source>
</evidence>
<sequence length="66" mass="7431">MDTTAPEINPERLQFVDTERNPPADDPKSTARYLAQKWVNNPKACCNLSGLELDVNQMLEEARLDG</sequence>
<comment type="caution">
    <text evidence="2">The sequence shown here is derived from an EMBL/GenBank/DDBJ whole genome shotgun (WGS) entry which is preliminary data.</text>
</comment>
<feature type="compositionally biased region" description="Basic and acidic residues" evidence="1">
    <location>
        <begin position="17"/>
        <end position="29"/>
    </location>
</feature>
<protein>
    <submittedName>
        <fullName evidence="2">Uncharacterized protein</fullName>
    </submittedName>
</protein>
<keyword evidence="3" id="KW-1185">Reference proteome</keyword>
<feature type="region of interest" description="Disordered" evidence="1">
    <location>
        <begin position="1"/>
        <end position="29"/>
    </location>
</feature>
<accession>A0AA36DAG1</accession>
<proteinExistence type="predicted"/>
<organism evidence="2 3">
    <name type="scientific">Mesorhabditis spiculigera</name>
    <dbReference type="NCBI Taxonomy" id="96644"/>
    <lineage>
        <taxon>Eukaryota</taxon>
        <taxon>Metazoa</taxon>
        <taxon>Ecdysozoa</taxon>
        <taxon>Nematoda</taxon>
        <taxon>Chromadorea</taxon>
        <taxon>Rhabditida</taxon>
        <taxon>Rhabditina</taxon>
        <taxon>Rhabditomorpha</taxon>
        <taxon>Rhabditoidea</taxon>
        <taxon>Rhabditidae</taxon>
        <taxon>Mesorhabditinae</taxon>
        <taxon>Mesorhabditis</taxon>
    </lineage>
</organism>
<dbReference type="Proteomes" id="UP001177023">
    <property type="component" value="Unassembled WGS sequence"/>
</dbReference>